<feature type="domain" description="HAMP" evidence="7">
    <location>
        <begin position="54"/>
        <end position="106"/>
    </location>
</feature>
<evidence type="ECO:0000259" key="7">
    <source>
        <dbReference type="PROSITE" id="PS50885"/>
    </source>
</evidence>
<dbReference type="AlphaFoldDB" id="M1XP74"/>
<dbReference type="GO" id="GO:0007165">
    <property type="term" value="P:signal transduction"/>
    <property type="evidence" value="ECO:0007669"/>
    <property type="project" value="UniProtKB-KW"/>
</dbReference>
<dbReference type="HOGENOM" id="CLU_848920_0_0_2"/>
<dbReference type="GO" id="GO:0006935">
    <property type="term" value="P:chemotaxis"/>
    <property type="evidence" value="ECO:0007669"/>
    <property type="project" value="InterPro"/>
</dbReference>
<keyword evidence="4" id="KW-0175">Coiled coil</keyword>
<evidence type="ECO:0000256" key="3">
    <source>
        <dbReference type="PROSITE-ProRule" id="PRU00284"/>
    </source>
</evidence>
<reference evidence="8 9" key="1">
    <citation type="journal article" date="2013" name="Genome Announc.">
        <title>Genome of the haloarchaeon Natronomonas moolapensis, a neutrophilic member of a previously haloalkaliphilic genus.</title>
        <authorList>
            <person name="Dyall-Smith M.L."/>
            <person name="Pfeiffer F."/>
            <person name="Oberwinkler T."/>
            <person name="Klee K."/>
            <person name="Rampp M."/>
            <person name="Palm P."/>
            <person name="Gross K."/>
            <person name="Schuster S.C."/>
            <person name="Oesterhelt D."/>
        </authorList>
    </citation>
    <scope>NUCLEOTIDE SEQUENCE [LARGE SCALE GENOMIC DNA]</scope>
    <source>
        <strain evidence="9">DSM 18674 / JCM 14361 / 8.8.11</strain>
    </source>
</reference>
<evidence type="ECO:0000256" key="1">
    <source>
        <dbReference type="ARBA" id="ARBA00023224"/>
    </source>
</evidence>
<keyword evidence="5 8" id="KW-0812">Transmembrane</keyword>
<dbReference type="InterPro" id="IPR004090">
    <property type="entry name" value="Chemotax_Me-accpt_rcpt"/>
</dbReference>
<dbReference type="PANTHER" id="PTHR32089:SF112">
    <property type="entry name" value="LYSOZYME-LIKE PROTEIN-RELATED"/>
    <property type="match status" value="1"/>
</dbReference>
<evidence type="ECO:0000256" key="5">
    <source>
        <dbReference type="SAM" id="Phobius"/>
    </source>
</evidence>
<dbReference type="KEGG" id="nmo:Nmlp_1620"/>
<dbReference type="Gene3D" id="1.10.287.130">
    <property type="match status" value="1"/>
</dbReference>
<dbReference type="RefSeq" id="WP_015408661.1">
    <property type="nucleotide sequence ID" value="NC_020388.1"/>
</dbReference>
<accession>M1XP74</accession>
<protein>
    <submittedName>
        <fullName evidence="8">Sensory rhodopsin I transducer transmembrane region</fullName>
    </submittedName>
</protein>
<feature type="domain" description="HAMP" evidence="7">
    <location>
        <begin position="134"/>
        <end position="180"/>
    </location>
</feature>
<dbReference type="InterPro" id="IPR004089">
    <property type="entry name" value="MCPsignal_dom"/>
</dbReference>
<dbReference type="PANTHER" id="PTHR32089">
    <property type="entry name" value="METHYL-ACCEPTING CHEMOTAXIS PROTEIN MCPB"/>
    <property type="match status" value="1"/>
</dbReference>
<sequence>MLSRIRESYGIKLLIGYAITGSIVTVVGVTTGSVAATITMAWAGLLALGSITGTSTIASVTELRKRTGAIADGELGTHLPSNRDDELGDLFRAVDTMRWSLSDEIDNATELREEAEQARSEADELVEEYREIADQYAATMQAASDGDLTQRVDVDDRHEPMALIGDAFNRMLDDLEATLRSVEAFAGRIESDTRTLESLSDDAESEVEAAVAAATEITEATSTQRRQLDATADEIEDASATAEEIAATTETLASTSSDAATATGEAQQAAEEAIAQMEAIENETVATVEQIESLTETTEEITEIAGVINEIANQTNILALNANVVGA</sequence>
<dbReference type="Pfam" id="PF00672">
    <property type="entry name" value="HAMP"/>
    <property type="match status" value="2"/>
</dbReference>
<evidence type="ECO:0000313" key="8">
    <source>
        <dbReference type="EMBL" id="CCQ35819.1"/>
    </source>
</evidence>
<dbReference type="PROSITE" id="PS50111">
    <property type="entry name" value="CHEMOTAXIS_TRANSDUC_2"/>
    <property type="match status" value="1"/>
</dbReference>
<dbReference type="Gene3D" id="6.10.250.1910">
    <property type="match status" value="1"/>
</dbReference>
<dbReference type="GeneID" id="14652657"/>
<keyword evidence="5" id="KW-1133">Transmembrane helix</keyword>
<evidence type="ECO:0000256" key="4">
    <source>
        <dbReference type="SAM" id="Coils"/>
    </source>
</evidence>
<gene>
    <name evidence="8" type="primary">htr1T</name>
    <name evidence="8" type="ordered locus">Nmlp_1620</name>
</gene>
<dbReference type="Proteomes" id="UP000011867">
    <property type="component" value="Chromosome"/>
</dbReference>
<dbReference type="GO" id="GO:0016020">
    <property type="term" value="C:membrane"/>
    <property type="evidence" value="ECO:0007669"/>
    <property type="project" value="InterPro"/>
</dbReference>
<dbReference type="EMBL" id="HF582854">
    <property type="protein sequence ID" value="CCQ35819.1"/>
    <property type="molecule type" value="Genomic_DNA"/>
</dbReference>
<evidence type="ECO:0000259" key="6">
    <source>
        <dbReference type="PROSITE" id="PS50111"/>
    </source>
</evidence>
<keyword evidence="1 3" id="KW-0807">Transducer</keyword>
<dbReference type="OrthoDB" id="8523at2157"/>
<dbReference type="CDD" id="cd06225">
    <property type="entry name" value="HAMP"/>
    <property type="match status" value="2"/>
</dbReference>
<dbReference type="SUPFAM" id="SSF158472">
    <property type="entry name" value="HAMP domain-like"/>
    <property type="match status" value="1"/>
</dbReference>
<dbReference type="eggNOG" id="arCOG02322">
    <property type="taxonomic scope" value="Archaea"/>
</dbReference>
<dbReference type="Gene3D" id="1.10.287.950">
    <property type="entry name" value="Methyl-accepting chemotaxis protein"/>
    <property type="match status" value="1"/>
</dbReference>
<feature type="transmembrane region" description="Helical" evidence="5">
    <location>
        <begin position="12"/>
        <end position="34"/>
    </location>
</feature>
<feature type="domain" description="Methyl-accepting transducer" evidence="6">
    <location>
        <begin position="199"/>
        <end position="327"/>
    </location>
</feature>
<comment type="similarity">
    <text evidence="2">Belongs to the methyl-accepting chemotaxis (MCP) protein family.</text>
</comment>
<dbReference type="SMART" id="SM00304">
    <property type="entry name" value="HAMP"/>
    <property type="match status" value="2"/>
</dbReference>
<organism evidence="8 9">
    <name type="scientific">Natronomonas moolapensis (strain DSM 18674 / CECT 7526 / JCM 14361 / 8.8.11)</name>
    <dbReference type="NCBI Taxonomy" id="268739"/>
    <lineage>
        <taxon>Archaea</taxon>
        <taxon>Methanobacteriati</taxon>
        <taxon>Methanobacteriota</taxon>
        <taxon>Stenosarchaea group</taxon>
        <taxon>Halobacteria</taxon>
        <taxon>Halobacteriales</taxon>
        <taxon>Natronomonadaceae</taxon>
        <taxon>Natronomonas</taxon>
    </lineage>
</organism>
<feature type="coiled-coil region" evidence="4">
    <location>
        <begin position="98"/>
        <end position="135"/>
    </location>
</feature>
<proteinExistence type="inferred from homology"/>
<evidence type="ECO:0000313" key="9">
    <source>
        <dbReference type="Proteomes" id="UP000011867"/>
    </source>
</evidence>
<dbReference type="InterPro" id="IPR003660">
    <property type="entry name" value="HAMP_dom"/>
</dbReference>
<keyword evidence="5" id="KW-0472">Membrane</keyword>
<name>M1XP74_NATM8</name>
<dbReference type="PROSITE" id="PS50885">
    <property type="entry name" value="HAMP"/>
    <property type="match status" value="2"/>
</dbReference>
<dbReference type="PRINTS" id="PR00260">
    <property type="entry name" value="CHEMTRNSDUCR"/>
</dbReference>
<feature type="transmembrane region" description="Helical" evidence="5">
    <location>
        <begin position="40"/>
        <end position="60"/>
    </location>
</feature>
<dbReference type="GO" id="GO:0004888">
    <property type="term" value="F:transmembrane signaling receptor activity"/>
    <property type="evidence" value="ECO:0007669"/>
    <property type="project" value="InterPro"/>
</dbReference>
<keyword evidence="9" id="KW-1185">Reference proteome</keyword>
<evidence type="ECO:0000256" key="2">
    <source>
        <dbReference type="ARBA" id="ARBA00029447"/>
    </source>
</evidence>
<dbReference type="STRING" id="268739.Nmlp_1620"/>
<dbReference type="SUPFAM" id="SSF58104">
    <property type="entry name" value="Methyl-accepting chemotaxis protein (MCP) signaling domain"/>
    <property type="match status" value="1"/>
</dbReference>
<dbReference type="Pfam" id="PF00015">
    <property type="entry name" value="MCPsignal"/>
    <property type="match status" value="1"/>
</dbReference>